<dbReference type="InterPro" id="IPR009072">
    <property type="entry name" value="Histone-fold"/>
</dbReference>
<dbReference type="PANTHER" id="PTHR10252:SF79">
    <property type="entry name" value="DNA POLYMERASE EPSILON SUBUNIT 4"/>
    <property type="match status" value="1"/>
</dbReference>
<keyword evidence="2" id="KW-0539">Nucleus</keyword>
<dbReference type="Proteomes" id="UP000504629">
    <property type="component" value="Unplaced"/>
</dbReference>
<dbReference type="Pfam" id="PF00808">
    <property type="entry name" value="CBFD_NFYB_HMF"/>
    <property type="match status" value="1"/>
</dbReference>
<evidence type="ECO:0000313" key="5">
    <source>
        <dbReference type="RefSeq" id="XP_028043693.1"/>
    </source>
</evidence>
<dbReference type="GeneID" id="114253126"/>
<gene>
    <name evidence="5" type="primary">LOC114253126</name>
</gene>
<dbReference type="CTD" id="56655"/>
<organism evidence="4 5">
    <name type="scientific">Bombyx mandarina</name>
    <name type="common">Wild silk moth</name>
    <name type="synonym">Wild silkworm</name>
    <dbReference type="NCBI Taxonomy" id="7092"/>
    <lineage>
        <taxon>Eukaryota</taxon>
        <taxon>Metazoa</taxon>
        <taxon>Ecdysozoa</taxon>
        <taxon>Arthropoda</taxon>
        <taxon>Hexapoda</taxon>
        <taxon>Insecta</taxon>
        <taxon>Pterygota</taxon>
        <taxon>Neoptera</taxon>
        <taxon>Endopterygota</taxon>
        <taxon>Lepidoptera</taxon>
        <taxon>Glossata</taxon>
        <taxon>Ditrysia</taxon>
        <taxon>Bombycoidea</taxon>
        <taxon>Bombycidae</taxon>
        <taxon>Bombycinae</taxon>
        <taxon>Bombyx</taxon>
    </lineage>
</organism>
<dbReference type="InterPro" id="IPR003958">
    <property type="entry name" value="CBFA_NFYB_domain"/>
</dbReference>
<dbReference type="AlphaFoldDB" id="A0A6J2KQ56"/>
<protein>
    <submittedName>
        <fullName evidence="5">DNA polymerase epsilon subunit 4</fullName>
    </submittedName>
</protein>
<dbReference type="SUPFAM" id="SSF47113">
    <property type="entry name" value="Histone-fold"/>
    <property type="match status" value="1"/>
</dbReference>
<name>A0A6J2KQ56_BOMMA</name>
<reference evidence="5" key="1">
    <citation type="submission" date="2025-08" db="UniProtKB">
        <authorList>
            <consortium name="RefSeq"/>
        </authorList>
    </citation>
    <scope>IDENTIFICATION</scope>
    <source>
        <tissue evidence="5">Silk gland</tissue>
    </source>
</reference>
<dbReference type="CDD" id="cd22929">
    <property type="entry name" value="HFD_POLE4-like"/>
    <property type="match status" value="1"/>
</dbReference>
<proteinExistence type="predicted"/>
<dbReference type="GO" id="GO:0046982">
    <property type="term" value="F:protein heterodimerization activity"/>
    <property type="evidence" value="ECO:0007669"/>
    <property type="project" value="InterPro"/>
</dbReference>
<dbReference type="OrthoDB" id="636685at2759"/>
<accession>A0A6J2KQ56</accession>
<dbReference type="RefSeq" id="XP_028043693.1">
    <property type="nucleotide sequence ID" value="XM_028187892.1"/>
</dbReference>
<keyword evidence="4" id="KW-1185">Reference proteome</keyword>
<feature type="domain" description="Transcription factor CBF/NF-Y/archaeal histone" evidence="3">
    <location>
        <begin position="66"/>
        <end position="129"/>
    </location>
</feature>
<dbReference type="InterPro" id="IPR050568">
    <property type="entry name" value="Transcr_DNA_Rep_Reg"/>
</dbReference>
<dbReference type="PANTHER" id="PTHR10252">
    <property type="entry name" value="HISTONE-LIKE TRANSCRIPTION FACTOR CCAAT-RELATED"/>
    <property type="match status" value="1"/>
</dbReference>
<dbReference type="Gene3D" id="1.10.20.10">
    <property type="entry name" value="Histone, subunit A"/>
    <property type="match status" value="1"/>
</dbReference>
<evidence type="ECO:0000313" key="4">
    <source>
        <dbReference type="Proteomes" id="UP000504629"/>
    </source>
</evidence>
<evidence type="ECO:0000259" key="3">
    <source>
        <dbReference type="Pfam" id="PF00808"/>
    </source>
</evidence>
<sequence>MSEEECHEDVDISDITEHSESYLENEHLKFALTEATEAENNKLEFELNSEEQVHEKKQKTEVIRSTKLPIARIKNIMKMDPDVNIVSSDAVFLVTKATEMFLETIVKETYAFTSSNKRKVISKKDLELVIDKVDCLCFLEGAMDF</sequence>
<dbReference type="GO" id="GO:0006261">
    <property type="term" value="P:DNA-templated DNA replication"/>
    <property type="evidence" value="ECO:0007669"/>
    <property type="project" value="TreeGrafter"/>
</dbReference>
<evidence type="ECO:0000256" key="1">
    <source>
        <dbReference type="ARBA" id="ARBA00004123"/>
    </source>
</evidence>
<evidence type="ECO:0000256" key="2">
    <source>
        <dbReference type="ARBA" id="ARBA00023242"/>
    </source>
</evidence>
<comment type="subcellular location">
    <subcellularLocation>
        <location evidence="1">Nucleus</location>
    </subcellularLocation>
</comment>
<dbReference type="GO" id="GO:0008622">
    <property type="term" value="C:epsilon DNA polymerase complex"/>
    <property type="evidence" value="ECO:0007669"/>
    <property type="project" value="TreeGrafter"/>
</dbReference>
<dbReference type="KEGG" id="bman:114253126"/>